<sequence>MWGPGENRTGAVCAVAGSGLLFAGTALHPMAADPNDAVAAFTEYAADSLWVASHLTQLAGVALMVAALLLLARQLESGTGAGWARIGGAGAIAGLALAAALQAVDGIALKVMVDAWAAAPASQKENAFHAAFAVRQVEVGLAGMFSLLLGVTAAVYGGALLADGRYPRWIGALAVIGGAPTAAAGVVIAYTGFSRRAMAINMPANSVLLVWMLALGVCMWRRGETRRER</sequence>
<keyword evidence="1" id="KW-0812">Transmembrane</keyword>
<feature type="transmembrane region" description="Helical" evidence="1">
    <location>
        <begin position="199"/>
        <end position="220"/>
    </location>
</feature>
<protein>
    <recommendedName>
        <fullName evidence="4">DUF4386 family protein</fullName>
    </recommendedName>
</protein>
<organism evidence="2 3">
    <name type="scientific">Candidatus Manganitrophus noduliformans</name>
    <dbReference type="NCBI Taxonomy" id="2606439"/>
    <lineage>
        <taxon>Bacteria</taxon>
        <taxon>Pseudomonadati</taxon>
        <taxon>Nitrospirota</taxon>
        <taxon>Nitrospiria</taxon>
        <taxon>Candidatus Troglogloeales</taxon>
        <taxon>Candidatus Manganitrophaceae</taxon>
        <taxon>Candidatus Manganitrophus</taxon>
    </lineage>
</organism>
<gene>
    <name evidence="2" type="ORF">MNODULE_19425</name>
</gene>
<keyword evidence="3" id="KW-1185">Reference proteome</keyword>
<name>A0A7X6DT58_9BACT</name>
<feature type="transmembrane region" description="Helical" evidence="1">
    <location>
        <begin position="83"/>
        <end position="104"/>
    </location>
</feature>
<dbReference type="Proteomes" id="UP000534783">
    <property type="component" value="Unassembled WGS sequence"/>
</dbReference>
<dbReference type="AlphaFoldDB" id="A0A7X6DT58"/>
<keyword evidence="1" id="KW-1133">Transmembrane helix</keyword>
<dbReference type="EMBL" id="VTOW01000004">
    <property type="protein sequence ID" value="NKE72927.1"/>
    <property type="molecule type" value="Genomic_DNA"/>
</dbReference>
<proteinExistence type="predicted"/>
<keyword evidence="1" id="KW-0472">Membrane</keyword>
<feature type="transmembrane region" description="Helical" evidence="1">
    <location>
        <begin position="169"/>
        <end position="193"/>
    </location>
</feature>
<evidence type="ECO:0000313" key="3">
    <source>
        <dbReference type="Proteomes" id="UP000534783"/>
    </source>
</evidence>
<feature type="transmembrane region" description="Helical" evidence="1">
    <location>
        <begin position="141"/>
        <end position="162"/>
    </location>
</feature>
<feature type="transmembrane region" description="Helical" evidence="1">
    <location>
        <begin position="49"/>
        <end position="71"/>
    </location>
</feature>
<accession>A0A7X6DT58</accession>
<reference evidence="2 3" key="1">
    <citation type="journal article" date="2020" name="Nature">
        <title>Bacterial chemolithoautotrophy via manganese oxidation.</title>
        <authorList>
            <person name="Yu H."/>
            <person name="Leadbetter J.R."/>
        </authorList>
    </citation>
    <scope>NUCLEOTIDE SEQUENCE [LARGE SCALE GENOMIC DNA]</scope>
    <source>
        <strain evidence="2 3">Mn-1</strain>
    </source>
</reference>
<comment type="caution">
    <text evidence="2">The sequence shown here is derived from an EMBL/GenBank/DDBJ whole genome shotgun (WGS) entry which is preliminary data.</text>
</comment>
<evidence type="ECO:0008006" key="4">
    <source>
        <dbReference type="Google" id="ProtNLM"/>
    </source>
</evidence>
<evidence type="ECO:0000256" key="1">
    <source>
        <dbReference type="SAM" id="Phobius"/>
    </source>
</evidence>
<evidence type="ECO:0000313" key="2">
    <source>
        <dbReference type="EMBL" id="NKE72927.1"/>
    </source>
</evidence>